<dbReference type="PROSITE" id="PS50887">
    <property type="entry name" value="GGDEF"/>
    <property type="match status" value="1"/>
</dbReference>
<evidence type="ECO:0000256" key="1">
    <source>
        <dbReference type="ARBA" id="ARBA00012528"/>
    </source>
</evidence>
<dbReference type="EMBL" id="AP024355">
    <property type="protein sequence ID" value="BCR06337.1"/>
    <property type="molecule type" value="Genomic_DNA"/>
</dbReference>
<dbReference type="SUPFAM" id="SSF141371">
    <property type="entry name" value="PilZ domain-like"/>
    <property type="match status" value="1"/>
</dbReference>
<dbReference type="InterPro" id="IPR050469">
    <property type="entry name" value="Diguanylate_Cyclase"/>
</dbReference>
<organism evidence="4 5">
    <name type="scientific">Desulfuromonas versatilis</name>
    <dbReference type="NCBI Taxonomy" id="2802975"/>
    <lineage>
        <taxon>Bacteria</taxon>
        <taxon>Pseudomonadati</taxon>
        <taxon>Thermodesulfobacteriota</taxon>
        <taxon>Desulfuromonadia</taxon>
        <taxon>Desulfuromonadales</taxon>
        <taxon>Desulfuromonadaceae</taxon>
        <taxon>Desulfuromonas</taxon>
    </lineage>
</organism>
<comment type="catalytic activity">
    <reaction evidence="2">
        <text>2 GTP = 3',3'-c-di-GMP + 2 diphosphate</text>
        <dbReference type="Rhea" id="RHEA:24898"/>
        <dbReference type="ChEBI" id="CHEBI:33019"/>
        <dbReference type="ChEBI" id="CHEBI:37565"/>
        <dbReference type="ChEBI" id="CHEBI:58805"/>
        <dbReference type="EC" id="2.7.7.65"/>
    </reaction>
</comment>
<dbReference type="PANTHER" id="PTHR45138">
    <property type="entry name" value="REGULATORY COMPONENTS OF SENSORY TRANSDUCTION SYSTEM"/>
    <property type="match status" value="1"/>
</dbReference>
<proteinExistence type="predicted"/>
<dbReference type="NCBIfam" id="TIGR00254">
    <property type="entry name" value="GGDEF"/>
    <property type="match status" value="1"/>
</dbReference>
<dbReference type="InterPro" id="IPR000160">
    <property type="entry name" value="GGDEF_dom"/>
</dbReference>
<dbReference type="PANTHER" id="PTHR45138:SF9">
    <property type="entry name" value="DIGUANYLATE CYCLASE DGCM-RELATED"/>
    <property type="match status" value="1"/>
</dbReference>
<dbReference type="InterPro" id="IPR009875">
    <property type="entry name" value="PilZ_domain"/>
</dbReference>
<dbReference type="Pfam" id="PF07238">
    <property type="entry name" value="PilZ"/>
    <property type="match status" value="1"/>
</dbReference>
<feature type="domain" description="GGDEF" evidence="3">
    <location>
        <begin position="140"/>
        <end position="274"/>
    </location>
</feature>
<evidence type="ECO:0000259" key="3">
    <source>
        <dbReference type="PROSITE" id="PS50887"/>
    </source>
</evidence>
<dbReference type="InterPro" id="IPR029787">
    <property type="entry name" value="Nucleotide_cyclase"/>
</dbReference>
<dbReference type="EC" id="2.7.7.65" evidence="1"/>
<dbReference type="RefSeq" id="WP_221249712.1">
    <property type="nucleotide sequence ID" value="NZ_AP024355.1"/>
</dbReference>
<accession>A0ABM8I081</accession>
<dbReference type="InterPro" id="IPR043128">
    <property type="entry name" value="Rev_trsase/Diguanyl_cyclase"/>
</dbReference>
<evidence type="ECO:0000313" key="4">
    <source>
        <dbReference type="EMBL" id="BCR06337.1"/>
    </source>
</evidence>
<dbReference type="Pfam" id="PF00990">
    <property type="entry name" value="GGDEF"/>
    <property type="match status" value="1"/>
</dbReference>
<dbReference type="CDD" id="cd01949">
    <property type="entry name" value="GGDEF"/>
    <property type="match status" value="1"/>
</dbReference>
<dbReference type="Gene3D" id="2.40.10.220">
    <property type="entry name" value="predicted glycosyltransferase like domains"/>
    <property type="match status" value="1"/>
</dbReference>
<dbReference type="Gene3D" id="3.30.70.270">
    <property type="match status" value="1"/>
</dbReference>
<sequence length="395" mass="44584">MVEHIQGLLAQGKADDRQLVESLERLARKLGDETYREVLRALAGKEFPVEQAKKYWQAALQHQGEFFSALPLEQGLRPALLHYLQNIAGEFRDPRIIEAEQLKGLEKASLTDGLTGLFNQTYLKAHLDRLLASQRPSDQYQFAVILFDLDRFKQYNDRCGHLCGDQALRQTAETIQEQVRQGDIASRYGGEEFAVVLHRLNEAQAFAVAERIRAGVEDLPFNRQELLDTGNLTISGGIALYPKDGLTTEALLDFADQQLYQAKHARNQICPQRSEFRRAARLRMQSMVEFALPNHEVFYTGLTFDISPGGMAIGCDAEIQPGTNLQLRFKKPFWPVDRNLSATVRNIRRDNRDGIVRIGLQFDEPWDAIQPLLPEAVAAREASQATVARIAGLSR</sequence>
<protein>
    <recommendedName>
        <fullName evidence="1">diguanylate cyclase</fullName>
        <ecNumber evidence="1">2.7.7.65</ecNumber>
    </recommendedName>
</protein>
<dbReference type="Proteomes" id="UP001319827">
    <property type="component" value="Chromosome"/>
</dbReference>
<dbReference type="SMART" id="SM00267">
    <property type="entry name" value="GGDEF"/>
    <property type="match status" value="1"/>
</dbReference>
<keyword evidence="5" id="KW-1185">Reference proteome</keyword>
<reference evidence="4 5" key="2">
    <citation type="journal article" date="2021" name="Int. J. Syst. Evol. Microbiol.">
        <title>Isolation and Polyphasic Characterization of Desulfuromonas versatilis sp. Nov., an Electrogenic Bacteria Capable of Versatile Metabolism Isolated from a Graphene Oxide-Reducing Enrichment Culture.</title>
        <authorList>
            <person name="Xie L."/>
            <person name="Yoshida N."/>
            <person name="Ishii S."/>
            <person name="Meng L."/>
        </authorList>
    </citation>
    <scope>NUCLEOTIDE SEQUENCE [LARGE SCALE GENOMIC DNA]</scope>
    <source>
        <strain evidence="4 5">NIT-T3</strain>
    </source>
</reference>
<gene>
    <name evidence="4" type="ORF">DESUT3_34060</name>
</gene>
<dbReference type="SUPFAM" id="SSF55073">
    <property type="entry name" value="Nucleotide cyclase"/>
    <property type="match status" value="1"/>
</dbReference>
<reference evidence="4 5" key="1">
    <citation type="journal article" date="2016" name="C (Basel)">
        <title>Selective Growth of and Electricity Production by Marine Exoelectrogenic Bacteria in Self-Aggregated Hydrogel of Microbially Reduced Graphene Oxide.</title>
        <authorList>
            <person name="Yoshida N."/>
            <person name="Goto Y."/>
            <person name="Miyata Y."/>
        </authorList>
    </citation>
    <scope>NUCLEOTIDE SEQUENCE [LARGE SCALE GENOMIC DNA]</scope>
    <source>
        <strain evidence="4 5">NIT-T3</strain>
    </source>
</reference>
<name>A0ABM8I081_9BACT</name>
<evidence type="ECO:0000313" key="5">
    <source>
        <dbReference type="Proteomes" id="UP001319827"/>
    </source>
</evidence>
<evidence type="ECO:0000256" key="2">
    <source>
        <dbReference type="ARBA" id="ARBA00034247"/>
    </source>
</evidence>